<gene>
    <name evidence="1" type="ORF">K457DRAFT_126674</name>
</gene>
<protein>
    <submittedName>
        <fullName evidence="1">Uncharacterized protein</fullName>
    </submittedName>
</protein>
<dbReference type="EMBL" id="KV442047">
    <property type="protein sequence ID" value="OAQ28641.1"/>
    <property type="molecule type" value="Genomic_DNA"/>
</dbReference>
<reference evidence="1 2" key="1">
    <citation type="submission" date="2016-05" db="EMBL/GenBank/DDBJ databases">
        <title>Genome sequencing reveals origins of a unique bacterial endosymbiosis in the earliest lineages of terrestrial Fungi.</title>
        <authorList>
            <consortium name="DOE Joint Genome Institute"/>
            <person name="Uehling J."/>
            <person name="Gryganskyi A."/>
            <person name="Hameed K."/>
            <person name="Tschaplinski T."/>
            <person name="Misztal P."/>
            <person name="Wu S."/>
            <person name="Desiro A."/>
            <person name="Vande Pol N."/>
            <person name="Du Z.-Y."/>
            <person name="Zienkiewicz A."/>
            <person name="Zienkiewicz K."/>
            <person name="Morin E."/>
            <person name="Tisserant E."/>
            <person name="Splivallo R."/>
            <person name="Hainaut M."/>
            <person name="Henrissat B."/>
            <person name="Ohm R."/>
            <person name="Kuo A."/>
            <person name="Yan J."/>
            <person name="Lipzen A."/>
            <person name="Nolan M."/>
            <person name="Labutti K."/>
            <person name="Barry K."/>
            <person name="Goldstein A."/>
            <person name="Labbe J."/>
            <person name="Schadt C."/>
            <person name="Tuskan G."/>
            <person name="Grigoriev I."/>
            <person name="Martin F."/>
            <person name="Vilgalys R."/>
            <person name="Bonito G."/>
        </authorList>
    </citation>
    <scope>NUCLEOTIDE SEQUENCE [LARGE SCALE GENOMIC DNA]</scope>
    <source>
        <strain evidence="1 2">AG-77</strain>
    </source>
</reference>
<sequence>MTNRSEQISGALGGLCRRDKSFVCKDKVVVAAKHTPDIAAYLDDTEEADDMYYDNPSEGIDAASNTNAVEGVHQAANRGALDDVDIAAPGYGCGRESGPTFGMDLRLNSPKWLLESGAVVKDVLLQAGLGLSVDHSICSFMVDLKNKYTESLFSSQNWTEIITNLPASATSST</sequence>
<dbReference type="Proteomes" id="UP000078512">
    <property type="component" value="Unassembled WGS sequence"/>
</dbReference>
<evidence type="ECO:0000313" key="2">
    <source>
        <dbReference type="Proteomes" id="UP000078512"/>
    </source>
</evidence>
<keyword evidence="2" id="KW-1185">Reference proteome</keyword>
<accession>A0A197JW32</accession>
<evidence type="ECO:0000313" key="1">
    <source>
        <dbReference type="EMBL" id="OAQ28641.1"/>
    </source>
</evidence>
<dbReference type="OrthoDB" id="5340906at2759"/>
<proteinExistence type="predicted"/>
<dbReference type="AlphaFoldDB" id="A0A197JW32"/>
<organism evidence="1 2">
    <name type="scientific">Linnemannia elongata AG-77</name>
    <dbReference type="NCBI Taxonomy" id="1314771"/>
    <lineage>
        <taxon>Eukaryota</taxon>
        <taxon>Fungi</taxon>
        <taxon>Fungi incertae sedis</taxon>
        <taxon>Mucoromycota</taxon>
        <taxon>Mortierellomycotina</taxon>
        <taxon>Mortierellomycetes</taxon>
        <taxon>Mortierellales</taxon>
        <taxon>Mortierellaceae</taxon>
        <taxon>Linnemannia</taxon>
    </lineage>
</organism>
<name>A0A197JW32_9FUNG</name>